<keyword evidence="3" id="KW-1185">Reference proteome</keyword>
<feature type="region of interest" description="Disordered" evidence="1">
    <location>
        <begin position="219"/>
        <end position="244"/>
    </location>
</feature>
<accession>A0A834W7J9</accession>
<gene>
    <name evidence="2" type="ORF">G2W53_039030</name>
</gene>
<feature type="region of interest" description="Disordered" evidence="1">
    <location>
        <begin position="21"/>
        <end position="55"/>
    </location>
</feature>
<sequence length="244" mass="26741">MNGLKIWDCALKLKLSDGYPPAPAATPTPTNPPSFPVSDAGAGEDENPSPPPTSKQLVLSITQLSNMCVVLGFGPREITRVYSSDSSISLRHPEKTLFADPNGVVFVGIWILRCDPNTTVRVSVAFGLAAGGGGGGRGSRTVRFGPERVLEGREGPIRVENRGRAHDRRFGLVIERRCEAREEPGRAEEGRRDFCDFHGGKRRGNFSPGFLGSCFLREENHSQSQSQRRVKRHIGKQKRHGREA</sequence>
<dbReference type="Proteomes" id="UP000634136">
    <property type="component" value="Unassembled WGS sequence"/>
</dbReference>
<evidence type="ECO:0000313" key="3">
    <source>
        <dbReference type="Proteomes" id="UP000634136"/>
    </source>
</evidence>
<reference evidence="2" key="1">
    <citation type="submission" date="2020-09" db="EMBL/GenBank/DDBJ databases">
        <title>Genome-Enabled Discovery of Anthraquinone Biosynthesis in Senna tora.</title>
        <authorList>
            <person name="Kang S.-H."/>
            <person name="Pandey R.P."/>
            <person name="Lee C.-M."/>
            <person name="Sim J.-S."/>
            <person name="Jeong J.-T."/>
            <person name="Choi B.-S."/>
            <person name="Jung M."/>
            <person name="Ginzburg D."/>
            <person name="Zhao K."/>
            <person name="Won S.Y."/>
            <person name="Oh T.-J."/>
            <person name="Yu Y."/>
            <person name="Kim N.-H."/>
            <person name="Lee O.R."/>
            <person name="Lee T.-H."/>
            <person name="Bashyal P."/>
            <person name="Kim T.-S."/>
            <person name="Lee W.-H."/>
            <person name="Kawkins C."/>
            <person name="Kim C.-K."/>
            <person name="Kim J.S."/>
            <person name="Ahn B.O."/>
            <person name="Rhee S.Y."/>
            <person name="Sohng J.K."/>
        </authorList>
    </citation>
    <scope>NUCLEOTIDE SEQUENCE</scope>
    <source>
        <tissue evidence="2">Leaf</tissue>
    </source>
</reference>
<protein>
    <submittedName>
        <fullName evidence="2">Uncharacterized protein</fullName>
    </submittedName>
</protein>
<dbReference type="EMBL" id="JAAIUW010000012">
    <property type="protein sequence ID" value="KAF7806869.1"/>
    <property type="molecule type" value="Genomic_DNA"/>
</dbReference>
<name>A0A834W7J9_9FABA</name>
<feature type="compositionally biased region" description="Pro residues" evidence="1">
    <location>
        <begin position="21"/>
        <end position="35"/>
    </location>
</feature>
<comment type="caution">
    <text evidence="2">The sequence shown here is derived from an EMBL/GenBank/DDBJ whole genome shotgun (WGS) entry which is preliminary data.</text>
</comment>
<evidence type="ECO:0000313" key="2">
    <source>
        <dbReference type="EMBL" id="KAF7806869.1"/>
    </source>
</evidence>
<evidence type="ECO:0000256" key="1">
    <source>
        <dbReference type="SAM" id="MobiDB-lite"/>
    </source>
</evidence>
<organism evidence="2 3">
    <name type="scientific">Senna tora</name>
    <dbReference type="NCBI Taxonomy" id="362788"/>
    <lineage>
        <taxon>Eukaryota</taxon>
        <taxon>Viridiplantae</taxon>
        <taxon>Streptophyta</taxon>
        <taxon>Embryophyta</taxon>
        <taxon>Tracheophyta</taxon>
        <taxon>Spermatophyta</taxon>
        <taxon>Magnoliopsida</taxon>
        <taxon>eudicotyledons</taxon>
        <taxon>Gunneridae</taxon>
        <taxon>Pentapetalae</taxon>
        <taxon>rosids</taxon>
        <taxon>fabids</taxon>
        <taxon>Fabales</taxon>
        <taxon>Fabaceae</taxon>
        <taxon>Caesalpinioideae</taxon>
        <taxon>Cassia clade</taxon>
        <taxon>Senna</taxon>
    </lineage>
</organism>
<feature type="compositionally biased region" description="Basic residues" evidence="1">
    <location>
        <begin position="228"/>
        <end position="244"/>
    </location>
</feature>
<proteinExistence type="predicted"/>
<dbReference type="AlphaFoldDB" id="A0A834W7J9"/>